<comment type="caution">
    <text evidence="2">The sequence shown here is derived from an EMBL/GenBank/DDBJ whole genome shotgun (WGS) entry which is preliminary data.</text>
</comment>
<feature type="transmembrane region" description="Helical" evidence="1">
    <location>
        <begin position="65"/>
        <end position="91"/>
    </location>
</feature>
<keyword evidence="1" id="KW-1133">Transmembrane helix</keyword>
<gene>
    <name evidence="2" type="primary">ybaA</name>
    <name evidence="2" type="ORF">GCM10007927_00380</name>
</gene>
<name>A0ABQ5VEU4_9RHOB</name>
<evidence type="ECO:0000313" key="3">
    <source>
        <dbReference type="Proteomes" id="UP001161388"/>
    </source>
</evidence>
<dbReference type="EMBL" id="BSNL01000001">
    <property type="protein sequence ID" value="GLQ25235.1"/>
    <property type="molecule type" value="Genomic_DNA"/>
</dbReference>
<dbReference type="InterPro" id="IPR045644">
    <property type="entry name" value="DUF6404"/>
</dbReference>
<keyword evidence="1" id="KW-0472">Membrane</keyword>
<dbReference type="Proteomes" id="UP001161388">
    <property type="component" value="Unassembled WGS sequence"/>
</dbReference>
<evidence type="ECO:0000256" key="1">
    <source>
        <dbReference type="SAM" id="Phobius"/>
    </source>
</evidence>
<sequence>MAELEATKIWRSNYNPPMMKLQRRLGWKMRPPHYARFWRIAVGYALWFGPVWGVLMWFASWRGQGFSLLSAVGASAVAGILFGVLMAAYYARARRRHKLSKWEDL</sequence>
<protein>
    <submittedName>
        <fullName evidence="2">Uncharacterized protein</fullName>
    </submittedName>
</protein>
<reference evidence="2" key="1">
    <citation type="journal article" date="2014" name="Int. J. Syst. Evol. Microbiol.">
        <title>Complete genome of a new Firmicutes species belonging to the dominant human colonic microbiota ('Ruminococcus bicirculans') reveals two chromosomes and a selective capacity to utilize plant glucans.</title>
        <authorList>
            <consortium name="NISC Comparative Sequencing Program"/>
            <person name="Wegmann U."/>
            <person name="Louis P."/>
            <person name="Goesmann A."/>
            <person name="Henrissat B."/>
            <person name="Duncan S.H."/>
            <person name="Flint H.J."/>
        </authorList>
    </citation>
    <scope>NUCLEOTIDE SEQUENCE</scope>
    <source>
        <strain evidence="2">NBRC 109915</strain>
    </source>
</reference>
<reference evidence="2" key="2">
    <citation type="submission" date="2023-01" db="EMBL/GenBank/DDBJ databases">
        <title>Draft genome sequence of Sulfitobacter pacificus strain NBRC 109915.</title>
        <authorList>
            <person name="Sun Q."/>
            <person name="Mori K."/>
        </authorList>
    </citation>
    <scope>NUCLEOTIDE SEQUENCE</scope>
    <source>
        <strain evidence="2">NBRC 109915</strain>
    </source>
</reference>
<keyword evidence="3" id="KW-1185">Reference proteome</keyword>
<organism evidence="2 3">
    <name type="scientific">Sulfitobacter pacificus</name>
    <dbReference type="NCBI Taxonomy" id="1499314"/>
    <lineage>
        <taxon>Bacteria</taxon>
        <taxon>Pseudomonadati</taxon>
        <taxon>Pseudomonadota</taxon>
        <taxon>Alphaproteobacteria</taxon>
        <taxon>Rhodobacterales</taxon>
        <taxon>Roseobacteraceae</taxon>
        <taxon>Sulfitobacter</taxon>
    </lineage>
</organism>
<dbReference type="Pfam" id="PF19942">
    <property type="entry name" value="DUF6404"/>
    <property type="match status" value="1"/>
</dbReference>
<feature type="transmembrane region" description="Helical" evidence="1">
    <location>
        <begin position="37"/>
        <end position="59"/>
    </location>
</feature>
<evidence type="ECO:0000313" key="2">
    <source>
        <dbReference type="EMBL" id="GLQ25235.1"/>
    </source>
</evidence>
<proteinExistence type="predicted"/>
<accession>A0ABQ5VEU4</accession>
<keyword evidence="1" id="KW-0812">Transmembrane</keyword>